<evidence type="ECO:0000313" key="12">
    <source>
        <dbReference type="Proteomes" id="UP001500665"/>
    </source>
</evidence>
<evidence type="ECO:0000256" key="7">
    <source>
        <dbReference type="PROSITE-ProRule" id="PRU10141"/>
    </source>
</evidence>
<evidence type="ECO:0000256" key="4">
    <source>
        <dbReference type="ARBA" id="ARBA00022741"/>
    </source>
</evidence>
<evidence type="ECO:0000256" key="1">
    <source>
        <dbReference type="ARBA" id="ARBA00010886"/>
    </source>
</evidence>
<dbReference type="Proteomes" id="UP001500665">
    <property type="component" value="Unassembled WGS sequence"/>
</dbReference>
<evidence type="ECO:0000256" key="2">
    <source>
        <dbReference type="ARBA" id="ARBA00012513"/>
    </source>
</evidence>
<dbReference type="PROSITE" id="PS00107">
    <property type="entry name" value="PROTEIN_KINASE_ATP"/>
    <property type="match status" value="1"/>
</dbReference>
<dbReference type="EMBL" id="BAAAHH010000024">
    <property type="protein sequence ID" value="GAA0960557.1"/>
    <property type="molecule type" value="Genomic_DNA"/>
</dbReference>
<dbReference type="PANTHER" id="PTHR43671">
    <property type="entry name" value="SERINE/THREONINE-PROTEIN KINASE NEK"/>
    <property type="match status" value="1"/>
</dbReference>
<evidence type="ECO:0000256" key="9">
    <source>
        <dbReference type="SAM" id="Phobius"/>
    </source>
</evidence>
<dbReference type="Gene3D" id="3.30.200.20">
    <property type="entry name" value="Phosphorylase Kinase, domain 1"/>
    <property type="match status" value="1"/>
</dbReference>
<accession>A0ABN1RND6</accession>
<dbReference type="InterPro" id="IPR000719">
    <property type="entry name" value="Prot_kinase_dom"/>
</dbReference>
<keyword evidence="3" id="KW-0808">Transferase</keyword>
<comment type="caution">
    <text evidence="11">The sequence shown here is derived from an EMBL/GenBank/DDBJ whole genome shotgun (WGS) entry which is preliminary data.</text>
</comment>
<keyword evidence="12" id="KW-1185">Reference proteome</keyword>
<proteinExistence type="inferred from homology"/>
<keyword evidence="4 7" id="KW-0547">Nucleotide-binding</keyword>
<keyword evidence="9" id="KW-0472">Membrane</keyword>
<evidence type="ECO:0000256" key="6">
    <source>
        <dbReference type="ARBA" id="ARBA00022840"/>
    </source>
</evidence>
<feature type="compositionally biased region" description="Pro residues" evidence="8">
    <location>
        <begin position="328"/>
        <end position="371"/>
    </location>
</feature>
<dbReference type="PROSITE" id="PS50011">
    <property type="entry name" value="PROTEIN_KINASE_DOM"/>
    <property type="match status" value="1"/>
</dbReference>
<feature type="domain" description="Protein kinase" evidence="10">
    <location>
        <begin position="20"/>
        <end position="275"/>
    </location>
</feature>
<organism evidence="11 12">
    <name type="scientific">Actinocorallia libanotica</name>
    <dbReference type="NCBI Taxonomy" id="46162"/>
    <lineage>
        <taxon>Bacteria</taxon>
        <taxon>Bacillati</taxon>
        <taxon>Actinomycetota</taxon>
        <taxon>Actinomycetes</taxon>
        <taxon>Streptosporangiales</taxon>
        <taxon>Thermomonosporaceae</taxon>
        <taxon>Actinocorallia</taxon>
    </lineage>
</organism>
<evidence type="ECO:0000313" key="11">
    <source>
        <dbReference type="EMBL" id="GAA0960557.1"/>
    </source>
</evidence>
<dbReference type="SUPFAM" id="SSF56112">
    <property type="entry name" value="Protein kinase-like (PK-like)"/>
    <property type="match status" value="1"/>
</dbReference>
<feature type="transmembrane region" description="Helical" evidence="9">
    <location>
        <begin position="399"/>
        <end position="421"/>
    </location>
</feature>
<feature type="region of interest" description="Disordered" evidence="8">
    <location>
        <begin position="289"/>
        <end position="391"/>
    </location>
</feature>
<evidence type="ECO:0000259" key="10">
    <source>
        <dbReference type="PROSITE" id="PS50011"/>
    </source>
</evidence>
<evidence type="ECO:0000256" key="3">
    <source>
        <dbReference type="ARBA" id="ARBA00022679"/>
    </source>
</evidence>
<dbReference type="EC" id="2.7.11.1" evidence="2"/>
<dbReference type="Gene3D" id="1.10.510.10">
    <property type="entry name" value="Transferase(Phosphotransferase) domain 1"/>
    <property type="match status" value="1"/>
</dbReference>
<dbReference type="Pfam" id="PF00069">
    <property type="entry name" value="Pkinase"/>
    <property type="match status" value="1"/>
</dbReference>
<reference evidence="11 12" key="1">
    <citation type="journal article" date="2019" name="Int. J. Syst. Evol. Microbiol.">
        <title>The Global Catalogue of Microorganisms (GCM) 10K type strain sequencing project: providing services to taxonomists for standard genome sequencing and annotation.</title>
        <authorList>
            <consortium name="The Broad Institute Genomics Platform"/>
            <consortium name="The Broad Institute Genome Sequencing Center for Infectious Disease"/>
            <person name="Wu L."/>
            <person name="Ma J."/>
        </authorList>
    </citation>
    <scope>NUCLEOTIDE SEQUENCE [LARGE SCALE GENOMIC DNA]</scope>
    <source>
        <strain evidence="11 12">JCM 10696</strain>
    </source>
</reference>
<dbReference type="RefSeq" id="WP_344243562.1">
    <property type="nucleotide sequence ID" value="NZ_BAAAHH010000024.1"/>
</dbReference>
<dbReference type="PROSITE" id="PS00108">
    <property type="entry name" value="PROTEIN_KINASE_ST"/>
    <property type="match status" value="1"/>
</dbReference>
<sequence>MSEPSTDPLESGDPERLGGYRLLGRLGRGGMGIVYLGEAPGGGRVAVKVISPDLADDTRFRERFRREVDAARRVQRFCTAAVLDAELENPPLYVVTQYVQGPTLEQAVRDGGPLRDADLEGLAVGMATALSAIHAAGLVHRDLKPSNVLLSPLGPRVIDFGIARTVDGEGQITRTGAMIGTPAFLAPELLRQEPLTPAVDVFSWGCVVAFAANGRSPFEAHTLPEVIYRISHGDPVLDGLEGRLRTIVEQSLNKNPQLRPTVPQLLAYLMGQPAVAPEQAVQRVETVWRQHAPAASSQPAAHPSQSEPTVQPQPLQQPAPSQHGQNQAPPPQQTPLPWMQPQPAQPFQQPPPPHHGAPQHAPPQPQVPPQAPWNSAPHSWQSPPIAPGGATRPGNGGKAVLYGVFVALGMVGALLIALLVIPGSPLYVLGGEEDPEDPPKVLPPAALHTIIGPDDFSDRASGFPTDLAAATYDNGRWRQQTPDTSTAYWVWRNTLNDPGQDLLLSAKMQITEGNQAASAGFLCFGDNAEGDKNSNYELMVDRQGHARLGKTTTGTRAFLARGTVPPLNSGEHRIQAVCSVEDSGTRLALWVDGELAFDHTDATTPYTGGRVGFVVQRDSGSWPATVAYFDDYHLTTFTPTAPTQAPVN</sequence>
<feature type="compositionally biased region" description="Low complexity" evidence="8">
    <location>
        <begin position="290"/>
        <end position="322"/>
    </location>
</feature>
<dbReference type="InterPro" id="IPR008271">
    <property type="entry name" value="Ser/Thr_kinase_AS"/>
</dbReference>
<dbReference type="CDD" id="cd14014">
    <property type="entry name" value="STKc_PknB_like"/>
    <property type="match status" value="1"/>
</dbReference>
<dbReference type="InterPro" id="IPR011009">
    <property type="entry name" value="Kinase-like_dom_sf"/>
</dbReference>
<dbReference type="PANTHER" id="PTHR43671:SF13">
    <property type="entry name" value="SERINE_THREONINE-PROTEIN KINASE NEK2"/>
    <property type="match status" value="1"/>
</dbReference>
<dbReference type="InterPro" id="IPR017441">
    <property type="entry name" value="Protein_kinase_ATP_BS"/>
</dbReference>
<dbReference type="InterPro" id="IPR050660">
    <property type="entry name" value="NEK_Ser/Thr_kinase"/>
</dbReference>
<gene>
    <name evidence="11" type="ORF">GCM10009550_51860</name>
</gene>
<evidence type="ECO:0000256" key="5">
    <source>
        <dbReference type="ARBA" id="ARBA00022777"/>
    </source>
</evidence>
<dbReference type="SMART" id="SM00220">
    <property type="entry name" value="S_TKc"/>
    <property type="match status" value="1"/>
</dbReference>
<keyword evidence="5" id="KW-0418">Kinase</keyword>
<protein>
    <recommendedName>
        <fullName evidence="2">non-specific serine/threonine protein kinase</fullName>
        <ecNumber evidence="2">2.7.11.1</ecNumber>
    </recommendedName>
</protein>
<keyword evidence="9" id="KW-1133">Transmembrane helix</keyword>
<dbReference type="Gene3D" id="2.60.120.560">
    <property type="entry name" value="Exo-inulinase, domain 1"/>
    <property type="match status" value="1"/>
</dbReference>
<name>A0ABN1RND6_9ACTN</name>
<comment type="similarity">
    <text evidence="1">Belongs to the protein kinase superfamily. NEK Ser/Thr protein kinase family. NIMA subfamily.</text>
</comment>
<keyword evidence="6 7" id="KW-0067">ATP-binding</keyword>
<evidence type="ECO:0000256" key="8">
    <source>
        <dbReference type="SAM" id="MobiDB-lite"/>
    </source>
</evidence>
<keyword evidence="9" id="KW-0812">Transmembrane</keyword>
<feature type="binding site" evidence="7">
    <location>
        <position position="48"/>
    </location>
    <ligand>
        <name>ATP</name>
        <dbReference type="ChEBI" id="CHEBI:30616"/>
    </ligand>
</feature>